<feature type="transmembrane region" description="Helical" evidence="10">
    <location>
        <begin position="38"/>
        <end position="62"/>
    </location>
</feature>
<feature type="transmembrane region" description="Helical" evidence="10">
    <location>
        <begin position="451"/>
        <end position="469"/>
    </location>
</feature>
<keyword evidence="3" id="KW-1003">Cell membrane</keyword>
<feature type="domain" description="Cytochrome c-type biogenesis protein CcmF C-terminal" evidence="12">
    <location>
        <begin position="316"/>
        <end position="642"/>
    </location>
</feature>
<dbReference type="RefSeq" id="WP_120542167.1">
    <property type="nucleotide sequence ID" value="NZ_RAVZ01000129.1"/>
</dbReference>
<evidence type="ECO:0000259" key="11">
    <source>
        <dbReference type="Pfam" id="PF01578"/>
    </source>
</evidence>
<dbReference type="GO" id="GO:0020037">
    <property type="term" value="F:heme binding"/>
    <property type="evidence" value="ECO:0007669"/>
    <property type="project" value="InterPro"/>
</dbReference>
<evidence type="ECO:0000256" key="8">
    <source>
        <dbReference type="ARBA" id="ARBA00023136"/>
    </source>
</evidence>
<dbReference type="Pfam" id="PF16327">
    <property type="entry name" value="CcmF_C"/>
    <property type="match status" value="1"/>
</dbReference>
<keyword evidence="8 10" id="KW-0472">Membrane</keyword>
<feature type="transmembrane region" description="Helical" evidence="10">
    <location>
        <begin position="395"/>
        <end position="414"/>
    </location>
</feature>
<dbReference type="Pfam" id="PF01578">
    <property type="entry name" value="Cytochrom_C_asm"/>
    <property type="match status" value="1"/>
</dbReference>
<dbReference type="GO" id="GO:0005886">
    <property type="term" value="C:plasma membrane"/>
    <property type="evidence" value="ECO:0007669"/>
    <property type="project" value="UniProtKB-SubCell"/>
</dbReference>
<dbReference type="OrthoDB" id="9761451at2"/>
<evidence type="ECO:0000256" key="6">
    <source>
        <dbReference type="ARBA" id="ARBA00022748"/>
    </source>
</evidence>
<gene>
    <name evidence="13" type="ORF">D7V88_19500</name>
</gene>
<accession>A0A3A8J0X3</accession>
<feature type="transmembrane region" description="Helical" evidence="10">
    <location>
        <begin position="6"/>
        <end position="26"/>
    </location>
</feature>
<evidence type="ECO:0000256" key="5">
    <source>
        <dbReference type="ARBA" id="ARBA00022692"/>
    </source>
</evidence>
<feature type="transmembrane region" description="Helical" evidence="10">
    <location>
        <begin position="176"/>
        <end position="196"/>
    </location>
</feature>
<feature type="transmembrane region" description="Helical" evidence="10">
    <location>
        <begin position="426"/>
        <end position="445"/>
    </location>
</feature>
<evidence type="ECO:0000256" key="1">
    <source>
        <dbReference type="ARBA" id="ARBA00004429"/>
    </source>
</evidence>
<feature type="transmembrane region" description="Helical" evidence="10">
    <location>
        <begin position="626"/>
        <end position="643"/>
    </location>
</feature>
<feature type="transmembrane region" description="Helical" evidence="10">
    <location>
        <begin position="313"/>
        <end position="331"/>
    </location>
</feature>
<name>A0A3A8J0X3_9BACT</name>
<evidence type="ECO:0000256" key="2">
    <source>
        <dbReference type="ARBA" id="ARBA00009186"/>
    </source>
</evidence>
<comment type="subcellular location">
    <subcellularLocation>
        <location evidence="1">Cell inner membrane</location>
        <topology evidence="1">Multi-pass membrane protein</topology>
    </subcellularLocation>
</comment>
<evidence type="ECO:0000259" key="12">
    <source>
        <dbReference type="Pfam" id="PF16327"/>
    </source>
</evidence>
<evidence type="ECO:0000313" key="14">
    <source>
        <dbReference type="Proteomes" id="UP000268094"/>
    </source>
</evidence>
<comment type="function">
    <text evidence="9">Required for the biogenesis of c-type cytochromes. Possible subunit of a heme lyase.</text>
</comment>
<proteinExistence type="inferred from homology"/>
<dbReference type="PANTHER" id="PTHR43653:SF1">
    <property type="entry name" value="CYTOCHROME C-TYPE BIOGENESIS PROTEIN CCMF"/>
    <property type="match status" value="1"/>
</dbReference>
<feature type="transmembrane region" description="Helical" evidence="10">
    <location>
        <begin position="352"/>
        <end position="375"/>
    </location>
</feature>
<organism evidence="13 14">
    <name type="scientific">Corallococcus terminator</name>
    <dbReference type="NCBI Taxonomy" id="2316733"/>
    <lineage>
        <taxon>Bacteria</taxon>
        <taxon>Pseudomonadati</taxon>
        <taxon>Myxococcota</taxon>
        <taxon>Myxococcia</taxon>
        <taxon>Myxococcales</taxon>
        <taxon>Cystobacterineae</taxon>
        <taxon>Myxococcaceae</taxon>
        <taxon>Corallococcus</taxon>
    </lineage>
</organism>
<dbReference type="Proteomes" id="UP000268094">
    <property type="component" value="Unassembled WGS sequence"/>
</dbReference>
<dbReference type="InterPro" id="IPR003567">
    <property type="entry name" value="Cyt_c_biogenesis"/>
</dbReference>
<comment type="similarity">
    <text evidence="2">Belongs to the CcmF/CycK/Ccl1/NrfE/CcsA family.</text>
</comment>
<dbReference type="AlphaFoldDB" id="A0A3A8J0X3"/>
<dbReference type="GO" id="GO:0015232">
    <property type="term" value="F:heme transmembrane transporter activity"/>
    <property type="evidence" value="ECO:0007669"/>
    <property type="project" value="InterPro"/>
</dbReference>
<dbReference type="InterPro" id="IPR032523">
    <property type="entry name" value="CcmF_C"/>
</dbReference>
<keyword evidence="13" id="KW-0456">Lyase</keyword>
<feature type="transmembrane region" description="Helical" evidence="10">
    <location>
        <begin position="274"/>
        <end position="293"/>
    </location>
</feature>
<comment type="caution">
    <text evidence="13">The sequence shown here is derived from an EMBL/GenBank/DDBJ whole genome shotgun (WGS) entry which is preliminary data.</text>
</comment>
<feature type="domain" description="Cytochrome c assembly protein" evidence="11">
    <location>
        <begin position="89"/>
        <end position="296"/>
    </location>
</feature>
<dbReference type="GO" id="GO:0017004">
    <property type="term" value="P:cytochrome complex assembly"/>
    <property type="evidence" value="ECO:0007669"/>
    <property type="project" value="UniProtKB-KW"/>
</dbReference>
<keyword evidence="4" id="KW-0997">Cell inner membrane</keyword>
<evidence type="ECO:0000256" key="10">
    <source>
        <dbReference type="SAM" id="Phobius"/>
    </source>
</evidence>
<feature type="transmembrane region" description="Helical" evidence="10">
    <location>
        <begin position="124"/>
        <end position="144"/>
    </location>
</feature>
<feature type="transmembrane region" description="Helical" evidence="10">
    <location>
        <begin position="208"/>
        <end position="230"/>
    </location>
</feature>
<dbReference type="PRINTS" id="PR01411">
    <property type="entry name" value="CCMFBIOGNSIS"/>
</dbReference>
<evidence type="ECO:0000313" key="13">
    <source>
        <dbReference type="EMBL" id="RKG85650.1"/>
    </source>
</evidence>
<keyword evidence="7 10" id="KW-1133">Transmembrane helix</keyword>
<keyword evidence="6" id="KW-0201">Cytochrome c-type biogenesis</keyword>
<evidence type="ECO:0000256" key="7">
    <source>
        <dbReference type="ARBA" id="ARBA00022989"/>
    </source>
</evidence>
<evidence type="ECO:0000256" key="4">
    <source>
        <dbReference type="ARBA" id="ARBA00022519"/>
    </source>
</evidence>
<dbReference type="InterPro" id="IPR002541">
    <property type="entry name" value="Cyt_c_assembly"/>
</dbReference>
<protein>
    <submittedName>
        <fullName evidence="13">Heme lyase CcmF/NrfE family subunit</fullName>
    </submittedName>
</protein>
<dbReference type="PRINTS" id="PR01410">
    <property type="entry name" value="CCBIOGENESIS"/>
</dbReference>
<dbReference type="PANTHER" id="PTHR43653">
    <property type="entry name" value="CYTOCHROME C ASSEMBLY PROTEIN-RELATED"/>
    <property type="match status" value="1"/>
</dbReference>
<feature type="transmembrane region" description="Helical" evidence="10">
    <location>
        <begin position="250"/>
        <end position="267"/>
    </location>
</feature>
<dbReference type="GO" id="GO:0016829">
    <property type="term" value="F:lyase activity"/>
    <property type="evidence" value="ECO:0007669"/>
    <property type="project" value="UniProtKB-KW"/>
</dbReference>
<sequence>MNGVLGYGLVLAGLAFAAFGAIIGLVGGMRRTDASYPWVLRAVWGFAACMIGSNLVMVEALINHDFSVKYVAQVGSRATPLIYTIVSLWSALEGSILFWGLIMGVYVAAFAYVHRREHARYMQLALGTMLAVGVFFAFLIAGPANPWGAVSPVPADGPGPNPLLQNHFLMVIHPPMLYLGYVGMTVPFGVAIAGLLRGEIGEAWMAPLRRWTLIAWMFLTLGIVLGAWWAYAVLGWGGYWAWDPVENASFLPWLTATAFMHSTMVQERKRMLKLWTLSLALASFVLTILGTFMTRSGIFNSVHSFTQSDIGPTFLVFIGILLVVCIGLLATRGHLLAPEGNLSSLVSREASILVNNLVFVAITFTVLLGTLYPLVSEAVRGVRVSVGEPYFNKMAVPGGIAVLFLMGVGPVLPWGKPDKAALRRQFIVPAVVGLLVSGACLLAGLRGVYPIMTFGLAGFVTVVTLRELATPVLVRMRERKEGFVTALTTATGKARRRFGGYVVHMGIVVIIVAVAASSAYVTHTSGTLKKEATLTLDGYQLKYKGLSSGEEPHRTFVAARLEVTAPNGTVTEMRPRMNYYERSTDPVGTPAVRETPKEDLYVSLMAFSESTGTASFNVWVFPLVGWIWYSLPLLLLGTLIAVWPQRKAAVVRAEAPAVGASPPLTSGDAEQGAA</sequence>
<dbReference type="InterPro" id="IPR003568">
    <property type="entry name" value="Cyt_c_biogenesis_CcmF"/>
</dbReference>
<feature type="transmembrane region" description="Helical" evidence="10">
    <location>
        <begin position="501"/>
        <end position="521"/>
    </location>
</feature>
<evidence type="ECO:0000256" key="3">
    <source>
        <dbReference type="ARBA" id="ARBA00022475"/>
    </source>
</evidence>
<reference evidence="14" key="1">
    <citation type="submission" date="2018-09" db="EMBL/GenBank/DDBJ databases">
        <authorList>
            <person name="Livingstone P.G."/>
            <person name="Whitworth D.E."/>
        </authorList>
    </citation>
    <scope>NUCLEOTIDE SEQUENCE [LARGE SCALE GENOMIC DNA]</scope>
    <source>
        <strain evidence="14">CA054A</strain>
    </source>
</reference>
<keyword evidence="14" id="KW-1185">Reference proteome</keyword>
<keyword evidence="5 10" id="KW-0812">Transmembrane</keyword>
<feature type="transmembrane region" description="Helical" evidence="10">
    <location>
        <begin position="82"/>
        <end position="112"/>
    </location>
</feature>
<dbReference type="EMBL" id="RAVZ01000129">
    <property type="protein sequence ID" value="RKG85650.1"/>
    <property type="molecule type" value="Genomic_DNA"/>
</dbReference>
<evidence type="ECO:0000256" key="9">
    <source>
        <dbReference type="ARBA" id="ARBA00037230"/>
    </source>
</evidence>